<gene>
    <name evidence="1" type="ORF">BN873_p10014</name>
</gene>
<organism evidence="1 2">
    <name type="scientific">Candidatus Competibacter denitrificans Run_A_D11</name>
    <dbReference type="NCBI Taxonomy" id="1400863"/>
    <lineage>
        <taxon>Bacteria</taxon>
        <taxon>Pseudomonadati</taxon>
        <taxon>Pseudomonadota</taxon>
        <taxon>Gammaproteobacteria</taxon>
        <taxon>Candidatus Competibacteraceae</taxon>
        <taxon>Candidatus Competibacter</taxon>
    </lineage>
</organism>
<dbReference type="EMBL" id="CBTJ020000113">
    <property type="protein sequence ID" value="CDI04570.1"/>
    <property type="molecule type" value="Genomic_DNA"/>
</dbReference>
<dbReference type="AlphaFoldDB" id="W6MD27"/>
<dbReference type="Proteomes" id="UP000035760">
    <property type="component" value="Unassembled WGS sequence"/>
</dbReference>
<name>W6MD27_9GAMM</name>
<proteinExistence type="predicted"/>
<keyword evidence="2" id="KW-1185">Reference proteome</keyword>
<protein>
    <submittedName>
        <fullName evidence="1">Uncharacterized protein</fullName>
    </submittedName>
</protein>
<sequence length="68" mass="8036">MELKPVKNYLESSSVEALRRFILHCERLIDSVDEDLRQAAREALKLAREERAVRERLRGLHRHPDEGQ</sequence>
<evidence type="ECO:0000313" key="1">
    <source>
        <dbReference type="EMBL" id="CDI04570.1"/>
    </source>
</evidence>
<reference evidence="1" key="2">
    <citation type="submission" date="2014-03" db="EMBL/GenBank/DDBJ databases">
        <title>Candidatus Competibacter-lineage genomes retrieved from metagenomes reveal functional metabolic diversity.</title>
        <authorList>
            <person name="McIlroy S.J."/>
            <person name="Albertsen M."/>
            <person name="Andresen E.K."/>
            <person name="Saunders A.M."/>
            <person name="Kristiansen R."/>
            <person name="Stokholm-Bjerregaard M."/>
            <person name="Nielsen K.L."/>
            <person name="Nielsen P.H."/>
        </authorList>
    </citation>
    <scope>NUCLEOTIDE SEQUENCE</scope>
    <source>
        <strain evidence="1">Run_A_D11</strain>
    </source>
</reference>
<comment type="caution">
    <text evidence="1">The sequence shown here is derived from an EMBL/GenBank/DDBJ whole genome shotgun (WGS) entry which is preliminary data.</text>
</comment>
<evidence type="ECO:0000313" key="2">
    <source>
        <dbReference type="Proteomes" id="UP000035760"/>
    </source>
</evidence>
<accession>W6MD27</accession>
<dbReference type="OrthoDB" id="9941345at2"/>
<reference evidence="1" key="1">
    <citation type="submission" date="2013-07" db="EMBL/GenBank/DDBJ databases">
        <authorList>
            <person name="McIlroy S."/>
        </authorList>
    </citation>
    <scope>NUCLEOTIDE SEQUENCE [LARGE SCALE GENOMIC DNA]</scope>
    <source>
        <strain evidence="1">Run_A_D11</strain>
    </source>
</reference>
<dbReference type="RefSeq" id="WP_048676878.1">
    <property type="nucleotide sequence ID" value="NZ_CBTJ020000113.1"/>
</dbReference>